<keyword evidence="1" id="KW-1133">Transmembrane helix</keyword>
<dbReference type="InterPro" id="IPR038728">
    <property type="entry name" value="YkvI-like"/>
</dbReference>
<dbReference type="Proteomes" id="UP000627538">
    <property type="component" value="Unassembled WGS sequence"/>
</dbReference>
<evidence type="ECO:0008006" key="4">
    <source>
        <dbReference type="Google" id="ProtNLM"/>
    </source>
</evidence>
<proteinExistence type="predicted"/>
<dbReference type="RefSeq" id="WP_191071016.1">
    <property type="nucleotide sequence ID" value="NZ_JACRUO010000001.1"/>
</dbReference>
<dbReference type="PANTHER" id="PTHR37814">
    <property type="entry name" value="CONSERVED MEMBRANE PROTEIN"/>
    <property type="match status" value="1"/>
</dbReference>
<feature type="transmembrane region" description="Helical" evidence="1">
    <location>
        <begin position="297"/>
        <end position="321"/>
    </location>
</feature>
<keyword evidence="1" id="KW-0472">Membrane</keyword>
<organism evidence="2 3">
    <name type="scientific">Nanchangia anserum</name>
    <dbReference type="NCBI Taxonomy" id="2692125"/>
    <lineage>
        <taxon>Bacteria</taxon>
        <taxon>Bacillati</taxon>
        <taxon>Actinomycetota</taxon>
        <taxon>Actinomycetes</taxon>
        <taxon>Actinomycetales</taxon>
        <taxon>Actinomycetaceae</taxon>
        <taxon>Nanchangia</taxon>
    </lineage>
</organism>
<feature type="transmembrane region" description="Helical" evidence="1">
    <location>
        <begin position="327"/>
        <end position="345"/>
    </location>
</feature>
<keyword evidence="3" id="KW-1185">Reference proteome</keyword>
<feature type="transmembrane region" description="Helical" evidence="1">
    <location>
        <begin position="139"/>
        <end position="161"/>
    </location>
</feature>
<evidence type="ECO:0000313" key="3">
    <source>
        <dbReference type="Proteomes" id="UP000627538"/>
    </source>
</evidence>
<evidence type="ECO:0000313" key="2">
    <source>
        <dbReference type="EMBL" id="MBD3688924.1"/>
    </source>
</evidence>
<feature type="transmembrane region" description="Helical" evidence="1">
    <location>
        <begin position="181"/>
        <end position="206"/>
    </location>
</feature>
<evidence type="ECO:0000256" key="1">
    <source>
        <dbReference type="SAM" id="Phobius"/>
    </source>
</evidence>
<reference evidence="2 3" key="1">
    <citation type="submission" date="2020-08" db="EMBL/GenBank/DDBJ databases">
        <title>Winkia gen. nov., sp. nov., isolated from faeces of the Anser albifrons in China.</title>
        <authorList>
            <person name="Liu Q."/>
        </authorList>
    </citation>
    <scope>NUCLEOTIDE SEQUENCE [LARGE SCALE GENOMIC DNA]</scope>
    <source>
        <strain evidence="2 3">C62</strain>
    </source>
</reference>
<feature type="transmembrane region" description="Helical" evidence="1">
    <location>
        <begin position="218"/>
        <end position="242"/>
    </location>
</feature>
<keyword evidence="1" id="KW-0812">Transmembrane</keyword>
<feature type="transmembrane region" description="Helical" evidence="1">
    <location>
        <begin position="113"/>
        <end position="132"/>
    </location>
</feature>
<gene>
    <name evidence="2" type="ORF">H8R10_01560</name>
</gene>
<name>A0A8I0GF65_9ACTO</name>
<dbReference type="PANTHER" id="PTHR37814:SF1">
    <property type="entry name" value="MEMBRANE PROTEIN"/>
    <property type="match status" value="1"/>
</dbReference>
<sequence>MVKKVLQTTLAFVGLVVGAGFASGQEVLQYFVSYGTAGLIGAGIAAILLGVAGAAILQLGSYYHAMEHTDVLDSITRPWIARAIDIFVSLVLFCLGFVMIAGAGSNLKQQFGAPVWVGAAIVSVLVIVTGMLDVNKVTTIIGAITPFIIIFTLGVSVYAFATASTPLSELDELARSVASPLPSWPLALINYVGLALILALSMALVMGGDQLNSRAAGLGGLIGGVTFGLMLVIAAGAIFVSVGRVKDSDMPMLAMVNEIHPVLGTAMAVVIFGMIFNTAIGMFYAFAKRAAGIRPNLYKPVLIGSTLVGFACSFLGFKALVGKLYPIIGWVGIVIIALLVIRWILDRPKISREIARRARVRDMVAKKLHRRRRFTRGDHQRLEAELAASNLPDHILHGETVEEVADELVKQGEPIDRGIVVQTRAEVEAVEQADDEDVDTSAPRSN</sequence>
<protein>
    <recommendedName>
        <fullName evidence="4">Membrane protein YkvI</fullName>
    </recommendedName>
</protein>
<feature type="transmembrane region" description="Helical" evidence="1">
    <location>
        <begin position="262"/>
        <end position="285"/>
    </location>
</feature>
<feature type="transmembrane region" description="Helical" evidence="1">
    <location>
        <begin position="34"/>
        <end position="59"/>
    </location>
</feature>
<accession>A0A8I0GF65</accession>
<dbReference type="EMBL" id="JACRUO010000001">
    <property type="protein sequence ID" value="MBD3688924.1"/>
    <property type="molecule type" value="Genomic_DNA"/>
</dbReference>
<feature type="transmembrane region" description="Helical" evidence="1">
    <location>
        <begin position="79"/>
        <end position="101"/>
    </location>
</feature>
<dbReference type="AlphaFoldDB" id="A0A8I0GF65"/>
<comment type="caution">
    <text evidence="2">The sequence shown here is derived from an EMBL/GenBank/DDBJ whole genome shotgun (WGS) entry which is preliminary data.</text>
</comment>